<keyword evidence="17" id="KW-0863">Zinc-finger</keyword>
<dbReference type="GO" id="GO:0008270">
    <property type="term" value="F:zinc ion binding"/>
    <property type="evidence" value="ECO:0007669"/>
    <property type="project" value="UniProtKB-KW"/>
</dbReference>
<evidence type="ECO:0000256" key="4">
    <source>
        <dbReference type="ARBA" id="ARBA00004496"/>
    </source>
</evidence>
<evidence type="ECO:0000256" key="11">
    <source>
        <dbReference type="ARBA" id="ARBA00022801"/>
    </source>
</evidence>
<comment type="function">
    <text evidence="3">Multifunctional enzyme acting as 1,4-alpha-D-glucan:1,4-alpha-D-glucan 4-alpha-D-glycosyltransferase and amylo-1,6-glucosidase in glycogen degradation.</text>
</comment>
<keyword evidence="14" id="KW-0326">Glycosidase</keyword>
<feature type="region of interest" description="Disordered" evidence="18">
    <location>
        <begin position="384"/>
        <end position="405"/>
    </location>
</feature>
<organism evidence="20 21">
    <name type="scientific">Merluccius polli</name>
    <name type="common">Benguela hake</name>
    <name type="synonym">Merluccius cadenati</name>
    <dbReference type="NCBI Taxonomy" id="89951"/>
    <lineage>
        <taxon>Eukaryota</taxon>
        <taxon>Metazoa</taxon>
        <taxon>Chordata</taxon>
        <taxon>Craniata</taxon>
        <taxon>Vertebrata</taxon>
        <taxon>Euteleostomi</taxon>
        <taxon>Actinopterygii</taxon>
        <taxon>Neopterygii</taxon>
        <taxon>Teleostei</taxon>
        <taxon>Neoteleostei</taxon>
        <taxon>Acanthomorphata</taxon>
        <taxon>Zeiogadaria</taxon>
        <taxon>Gadariae</taxon>
        <taxon>Gadiformes</taxon>
        <taxon>Gadoidei</taxon>
        <taxon>Merlucciidae</taxon>
        <taxon>Merluccius</taxon>
    </lineage>
</organism>
<dbReference type="Pfam" id="PF14701">
    <property type="entry name" value="hDGE_amylase"/>
    <property type="match status" value="2"/>
</dbReference>
<evidence type="ECO:0000313" key="20">
    <source>
        <dbReference type="EMBL" id="KAK0146325.1"/>
    </source>
</evidence>
<dbReference type="GO" id="GO:0005978">
    <property type="term" value="P:glycogen biosynthetic process"/>
    <property type="evidence" value="ECO:0007669"/>
    <property type="project" value="UniProtKB-KW"/>
</dbReference>
<evidence type="ECO:0000256" key="3">
    <source>
        <dbReference type="ARBA" id="ARBA00003530"/>
    </source>
</evidence>
<evidence type="ECO:0000256" key="17">
    <source>
        <dbReference type="PROSITE-ProRule" id="PRU00325"/>
    </source>
</evidence>
<dbReference type="InterPro" id="IPR011335">
    <property type="entry name" value="Restrct_endonuc-II-like"/>
</dbReference>
<dbReference type="EMBL" id="JAOPHQ010002588">
    <property type="protein sequence ID" value="KAK0146325.1"/>
    <property type="molecule type" value="Genomic_DNA"/>
</dbReference>
<dbReference type="InterPro" id="IPR029436">
    <property type="entry name" value="AGL_euk_N"/>
</dbReference>
<dbReference type="GO" id="GO:0004134">
    <property type="term" value="F:4-alpha-glucanotransferase activity"/>
    <property type="evidence" value="ECO:0007669"/>
    <property type="project" value="UniProtKB-EC"/>
</dbReference>
<sequence>MVQTTTQTRVLLLNDMERLERTLFRLEQGFELQFRLGPTLQGKRVQVCTNYPAECQKFDRLKFRPLEWLNPTGQQEDDCDKFCKLELLVAGSYQYYFGCGDDEKVGSGYIVVDPVLRVGEDNHALPLDCITIQTYLAKCLGPLDEWPDRLRVAKETGYNMIHFTPLQKLGRSRSCYSLSDQLDLNPEFSPQGKNYTWSDVGNLVERLRREWDMACITDVVYNHTAANSKWIRLHPECGYNLVNSPHLKPAWVLDRALWHLCCDIADGNYAERGLPPLIHNEQQIDVSSGMLKSTDISSRARQKGLQYAVEGYINNITISKDGNITKIEAKVYRSQSKNDKPHDVFLRCNQDSLVDQSCSCTAGSPGYCSHVVGLMYTLDLERARNPRKDESSTSQPQQWHRARGKKISGQPVFNLVVAMAKVSRKRKPVVCNYTHNNIDIAIAKILRMCFYYRKVLGPEIYDLLRDMTDAPISYLVDRTTPMVEVGGKIYAMGSGLSHQLPLFSNIGASFVNPGVHPVSQSDDFPNFPLPPQPMNVCTVLDEQATRHYTELSITMPDSIALEHETREQNTNQLWFQARSTRITSTSFKRICSRRADQLSLAANLKSAIKVQTKAMRRGVVLEPIAATQYTKLTGNVVYPCGFVVNPHSPHLGTSPDRRVKEERCPSRESFVQCPYLSRQTDGSYKLKRSHEYFYQIMGQLGLTGMIWCDLFVKCEQDYHLERIQFDVAKWEEMKTKLDIRPQSHLRFAVHTCVSDRQTRALYVKGSTVCPVCAQALRGLLWQEVFLRVRLWEFLQVNVEKAVEQVECTLRVGDEIPPQVEEFKYLGVLFTSEGRMERDIDRRIGAASAVMRTLHGSVVVKRELSRKAKLSIYQSIYVPALTYGHELWVMTERTRSRVQAAEMSFLRRVAGLSLRDRVRSSVIREELGVDPLLLRIERSQMRWLGHLVRMPPGRLGRGGVQGTSHCPEGKKQLRVVKDPQCRRFGNTVDMKTALNLFRPHSNSPSDIQECCNWFKKRLEDLNLECYKKMAYHAEQATNCIVGTVVYERLAEDGPKLGPVTRMDPLVTRYFTFPFDELTFDQEMQLMSQEDQARHLLAHNGWVMGDDPLRNFAEPGSQVYLRRELVCWGDSVKLRYGDNPEDCPYLWAHMKKYTEITAKHFAGVRLDNCHSTPLHVAEAMLAAARAIRPNLYVIAELFTGSELIDNVFVNRLGITSLVREAMGAGTSHEEGRLVYQFGGQPVGSFVQPSLRPLVPCVAHAMFLDVTHNNQCPLEIRSVYDSLPSSAIVSMACCATGSTRGYDELVPHQISVVKEERLYTRWNTKAKGSNPGDVNLQSGILAGKLALNKLHQELAARGFSQVYVDQVDEDIVAVTRHCPSTHQSVVAVSRTAFRDPHTHHYRHDVPPMFIPGKIEEVVLEARTVQKSSEGYVVDERSINGLADYTIELQEHIQTVTSNSRWTGDEILPQVEEFKYLGVLFTSEGRMEREIDRRIGAASAVMWTLHGSVVSIFVPALTYGHELWVVTERTRSRVQAAEISFLRRVAGLSLRDRVRSLVIREELGVDPLFLHVERSQMRWLGHLVRMPPGRLPGEVFRAHPTGRRPRGRPRTRWRDYLKDSKVVREADITSKGPSEFVQEIVFEKLTPGSVIVFRVSLDPGSQELVGALRHHLTQFNPLYRTGALVDDNTPTVLNTPLKKIMSKLTLEDMNMLLYRCDAEEREDGGGCYNVPFWLPLKYGGLQGIVSVMAEIRPKNDLGHPFCDNLRQGDWLIDYVSNRLLAKGGALEEVGQWFQAMFHYLKHAPRYLVPCYFDAIILGAYTTALDLIFNQMSRFVQSGSSLVKQLALGSVQMCGAGLYDALPLLSPCLRDVSGHLTDNAGEGERQSCVSLAAGLPHFSSGIFRCWGRDTFISLRGLMLLTGRHLEARNMILAFAGTLRYGLIPNLLGQGTGARYNCRDAVWWWLQCIQDYCTLVPGGTDILVCPVSRMYPTNVSEPQLAGAWEQPLYDVVQETLQQHMQGIQFVEHNAGPQIDGNMTSQGFNVEAQVDQDTGFVSGGNRYNCGTWMDKMGESEKARNKGIPATPRDGSTVELVGLCKSTVRWLVHLHGKGLFPYATVTIQKEGRDLSVSYAEWDRKIQEHFERHFYVSHDSHSPDESHPHLVHKRGIYKDSYGASSPWCDYQLRPNFTIAMVVAPELFTVERAWEALEVAEKKLLGPLGMKTLDPEFSLCCSDMVYCGVYDNELDNDNFNLARGFNYHQGPVKVDIGGGSYIVHWFIGSLFIAVHIFVIQEWLWPVGYFLRAKLYFAKKMGQETYENTVHMVKNVLSHHSVHMERSSWKGLPELTNENGQYCPFSCETQAWSIATILEVLYDL</sequence>
<accession>A0AA47MUB8</accession>
<dbReference type="SUPFAM" id="SSF52980">
    <property type="entry name" value="Restriction endonuclease-like"/>
    <property type="match status" value="1"/>
</dbReference>
<dbReference type="FunFam" id="3.20.20.80:FF:000070">
    <property type="entry name" value="GDB1p Glycogen debranching enzyme"/>
    <property type="match status" value="1"/>
</dbReference>
<comment type="similarity">
    <text evidence="15">Belongs to the glycogen debranching enzyme family.</text>
</comment>
<dbReference type="Pfam" id="PF14699">
    <property type="entry name" value="hGDE_N"/>
    <property type="match status" value="1"/>
</dbReference>
<evidence type="ECO:0000313" key="21">
    <source>
        <dbReference type="Proteomes" id="UP001174136"/>
    </source>
</evidence>
<evidence type="ECO:0000256" key="12">
    <source>
        <dbReference type="ARBA" id="ARBA00023056"/>
    </source>
</evidence>
<evidence type="ECO:0000256" key="1">
    <source>
        <dbReference type="ARBA" id="ARBA00000439"/>
    </source>
</evidence>
<proteinExistence type="inferred from homology"/>
<keyword evidence="10" id="KW-0808">Transferase</keyword>
<dbReference type="FunFam" id="3.20.20.80:FF:000206">
    <property type="entry name" value="Amylo-alpha-1, 6-glucosidase, 4-alpha-glucanotransferase b"/>
    <property type="match status" value="1"/>
</dbReference>
<keyword evidence="13" id="KW-0511">Multifunctional enzyme</keyword>
<dbReference type="EC" id="3.2.1.33" evidence="6"/>
<dbReference type="EC" id="2.4.1.25" evidence="5"/>
<dbReference type="CDD" id="cd22343">
    <property type="entry name" value="PDDEXK_lambda_exonuclease-like"/>
    <property type="match status" value="1"/>
</dbReference>
<evidence type="ECO:0000256" key="5">
    <source>
        <dbReference type="ARBA" id="ARBA00012560"/>
    </source>
</evidence>
<keyword evidence="9" id="KW-0328">Glycosyltransferase</keyword>
<dbReference type="PANTHER" id="PTHR10569">
    <property type="entry name" value="GLYCOGEN DEBRANCHING ENZYME"/>
    <property type="match status" value="1"/>
</dbReference>
<dbReference type="GO" id="GO:0006281">
    <property type="term" value="P:DNA repair"/>
    <property type="evidence" value="ECO:0007669"/>
    <property type="project" value="UniProtKB-ARBA"/>
</dbReference>
<evidence type="ECO:0000256" key="2">
    <source>
        <dbReference type="ARBA" id="ARBA00000927"/>
    </source>
</evidence>
<dbReference type="InterPro" id="IPR010401">
    <property type="entry name" value="AGL/Gdb1"/>
</dbReference>
<dbReference type="InterPro" id="IPR017853">
    <property type="entry name" value="GH"/>
</dbReference>
<dbReference type="InterPro" id="IPR032792">
    <property type="entry name" value="AGL_glucanoTrfase"/>
</dbReference>
<keyword evidence="8" id="KW-0963">Cytoplasm</keyword>
<dbReference type="Gene3D" id="3.90.320.10">
    <property type="match status" value="1"/>
</dbReference>
<dbReference type="Pfam" id="PF06202">
    <property type="entry name" value="GDE_C"/>
    <property type="match status" value="2"/>
</dbReference>
<comment type="catalytic activity">
    <reaction evidence="1">
        <text>Transfers a segment of a (1-&gt;4)-alpha-D-glucan to a new position in an acceptor, which may be glucose or a (1-&gt;4)-alpha-D-glucan.</text>
        <dbReference type="EC" id="2.4.1.25"/>
    </reaction>
</comment>
<dbReference type="InterPro" id="IPR008928">
    <property type="entry name" value="6-hairpin_glycosidase_sf"/>
</dbReference>
<evidence type="ECO:0000256" key="14">
    <source>
        <dbReference type="ARBA" id="ARBA00023295"/>
    </source>
</evidence>
<dbReference type="InterPro" id="IPR011604">
    <property type="entry name" value="PDDEXK-like_dom_sf"/>
</dbReference>
<evidence type="ECO:0000256" key="13">
    <source>
        <dbReference type="ARBA" id="ARBA00023268"/>
    </source>
</evidence>
<evidence type="ECO:0000256" key="6">
    <source>
        <dbReference type="ARBA" id="ARBA00012778"/>
    </source>
</evidence>
<comment type="subcellular location">
    <subcellularLocation>
        <location evidence="4">Cytoplasm</location>
    </subcellularLocation>
</comment>
<name>A0AA47MUB8_MERPO</name>
<dbReference type="InterPro" id="IPR032790">
    <property type="entry name" value="GDE_C"/>
</dbReference>
<evidence type="ECO:0000256" key="8">
    <source>
        <dbReference type="ARBA" id="ARBA00022490"/>
    </source>
</evidence>
<keyword evidence="12" id="KW-0320">Glycogen biosynthesis</keyword>
<dbReference type="Pfam" id="PF14702">
    <property type="entry name" value="hGDE_central"/>
    <property type="match status" value="2"/>
</dbReference>
<dbReference type="FunFam" id="1.50.10.10:FF:000039">
    <property type="entry name" value="Glycogen debranching enzyme Gdb1, putative"/>
    <property type="match status" value="1"/>
</dbReference>
<evidence type="ECO:0000259" key="19">
    <source>
        <dbReference type="PROSITE" id="PS50966"/>
    </source>
</evidence>
<comment type="caution">
    <text evidence="20">The sequence shown here is derived from an EMBL/GenBank/DDBJ whole genome shotgun (WGS) entry which is preliminary data.</text>
</comment>
<keyword evidence="11" id="KW-0378">Hydrolase</keyword>
<dbReference type="InterPro" id="IPR019080">
    <property type="entry name" value="YqaJ_viral_recombinase"/>
</dbReference>
<dbReference type="Gene3D" id="3.20.20.80">
    <property type="entry name" value="Glycosidases"/>
    <property type="match status" value="2"/>
</dbReference>
<feature type="domain" description="SWIM-type" evidence="19">
    <location>
        <begin position="342"/>
        <end position="379"/>
    </location>
</feature>
<dbReference type="InterPro" id="IPR032788">
    <property type="entry name" value="AGL_central"/>
</dbReference>
<dbReference type="Pfam" id="PF09588">
    <property type="entry name" value="YqaJ"/>
    <property type="match status" value="1"/>
</dbReference>
<dbReference type="GO" id="GO:0004135">
    <property type="term" value="F:amylo-alpha-1,6-glucosidase activity"/>
    <property type="evidence" value="ECO:0007669"/>
    <property type="project" value="UniProtKB-EC"/>
</dbReference>
<evidence type="ECO:0000256" key="7">
    <source>
        <dbReference type="ARBA" id="ARBA00020723"/>
    </source>
</evidence>
<protein>
    <recommendedName>
        <fullName evidence="7">Glycogen debranching enzyme</fullName>
        <ecNumber evidence="5">2.4.1.25</ecNumber>
        <ecNumber evidence="6">3.2.1.33</ecNumber>
    </recommendedName>
    <alternativeName>
        <fullName evidence="16">Glycogen debrancher</fullName>
    </alternativeName>
</protein>
<dbReference type="SUPFAM" id="SSF48208">
    <property type="entry name" value="Six-hairpin glycosidases"/>
    <property type="match status" value="1"/>
</dbReference>
<evidence type="ECO:0000256" key="18">
    <source>
        <dbReference type="SAM" id="MobiDB-lite"/>
    </source>
</evidence>
<evidence type="ECO:0000256" key="16">
    <source>
        <dbReference type="ARBA" id="ARBA00031477"/>
    </source>
</evidence>
<dbReference type="InterPro" id="IPR007527">
    <property type="entry name" value="Znf_SWIM"/>
</dbReference>
<dbReference type="GO" id="GO:0005980">
    <property type="term" value="P:glycogen catabolic process"/>
    <property type="evidence" value="ECO:0007669"/>
    <property type="project" value="InterPro"/>
</dbReference>
<reference evidence="20" key="1">
    <citation type="journal article" date="2023" name="Front. Mar. Sci.">
        <title>A new Merluccius polli reference genome to investigate the effects of global change in West African waters.</title>
        <authorList>
            <person name="Mateo J.L."/>
            <person name="Blanco-Fernandez C."/>
            <person name="Garcia-Vazquez E."/>
            <person name="Machado-Schiaffino G."/>
        </authorList>
    </citation>
    <scope>NUCLEOTIDE SEQUENCE</scope>
    <source>
        <strain evidence="20">C29</strain>
        <tissue evidence="20">Fin</tissue>
    </source>
</reference>
<evidence type="ECO:0000256" key="9">
    <source>
        <dbReference type="ARBA" id="ARBA00022676"/>
    </source>
</evidence>
<dbReference type="PANTHER" id="PTHR10569:SF2">
    <property type="entry name" value="GLYCOGEN DEBRANCHING ENZYME"/>
    <property type="match status" value="1"/>
</dbReference>
<dbReference type="GO" id="GO:0005737">
    <property type="term" value="C:cytoplasm"/>
    <property type="evidence" value="ECO:0007669"/>
    <property type="project" value="UniProtKB-SubCell"/>
</dbReference>
<gene>
    <name evidence="20" type="primary">AGL_0</name>
    <name evidence="20" type="ORF">N1851_014368</name>
</gene>
<dbReference type="SUPFAM" id="SSF51445">
    <property type="entry name" value="(Trans)glycosidases"/>
    <property type="match status" value="1"/>
</dbReference>
<evidence type="ECO:0000256" key="15">
    <source>
        <dbReference type="ARBA" id="ARBA00025780"/>
    </source>
</evidence>
<keyword evidence="17" id="KW-0862">Zinc</keyword>
<dbReference type="Proteomes" id="UP001174136">
    <property type="component" value="Unassembled WGS sequence"/>
</dbReference>
<keyword evidence="17" id="KW-0479">Metal-binding</keyword>
<keyword evidence="21" id="KW-1185">Reference proteome</keyword>
<evidence type="ECO:0000256" key="10">
    <source>
        <dbReference type="ARBA" id="ARBA00022679"/>
    </source>
</evidence>
<dbReference type="PROSITE" id="PS50966">
    <property type="entry name" value="ZF_SWIM"/>
    <property type="match status" value="1"/>
</dbReference>
<comment type="catalytic activity">
    <reaction evidence="2">
        <text>Hydrolysis of (1-&gt;6)-alpha-D-glucosidic branch linkages in glycogen phosphorylase limit dextrin.</text>
        <dbReference type="EC" id="3.2.1.33"/>
    </reaction>
</comment>